<dbReference type="PANTHER" id="PTHR42953:SF1">
    <property type="entry name" value="METAL-BINDING PROTEIN HI_0362-RELATED"/>
    <property type="match status" value="1"/>
</dbReference>
<dbReference type="EMBL" id="BMAY01000003">
    <property type="protein sequence ID" value="GFZ26576.1"/>
    <property type="molecule type" value="Genomic_DNA"/>
</dbReference>
<evidence type="ECO:0000256" key="4">
    <source>
        <dbReference type="ARBA" id="ARBA00022729"/>
    </source>
</evidence>
<evidence type="ECO:0000256" key="1">
    <source>
        <dbReference type="ARBA" id="ARBA00004196"/>
    </source>
</evidence>
<name>A0A916QFY4_9LACO</name>
<keyword evidence="2 5" id="KW-0813">Transport</keyword>
<reference evidence="7" key="1">
    <citation type="submission" date="2020-08" db="EMBL/GenBank/DDBJ databases">
        <title>Taxonomic study for Lactobacillus species isolated from hardwood bark.</title>
        <authorList>
            <person name="Tohno M."/>
            <person name="Tanizawa Y."/>
        </authorList>
    </citation>
    <scope>NUCLEOTIDE SEQUENCE</scope>
    <source>
        <strain evidence="7">B40</strain>
    </source>
</reference>
<dbReference type="PANTHER" id="PTHR42953">
    <property type="entry name" value="HIGH-AFFINITY ZINC UPTAKE SYSTEM PROTEIN ZNUA-RELATED"/>
    <property type="match status" value="1"/>
</dbReference>
<dbReference type="InterPro" id="IPR006127">
    <property type="entry name" value="ZnuA-like"/>
</dbReference>
<accession>A0A916QFY4</accession>
<keyword evidence="4 6" id="KW-0732">Signal</keyword>
<comment type="similarity">
    <text evidence="5">Belongs to the bacterial solute-binding protein 9 family.</text>
</comment>
<evidence type="ECO:0000256" key="2">
    <source>
        <dbReference type="ARBA" id="ARBA00022448"/>
    </source>
</evidence>
<sequence length="293" mass="32091">MKKLKTLLLVLTAMFALGLTACSKGNNAGSDKKVTVVTSTNVYADIAKQVLGKYGTAKPVISNGDTDPHDFEPTTSSAKIVSGADIVIANGMGYDNWMNHLAESNGKKAVKVGEQIMGKKSSDNPHIWYDLKMPKEYVDYLVKKASKIAPKHASYFKKQGAAYLAKIAKIQALAKTINGSKEKPVFVSEPVFDYALTAAGFKIGDTEFENAIENETDPSAKTIHTVQNKLKHGGFSLFVNNTQASSSTVNNMLKIAKANKVKVIDVRETMPNGVSYYDWMYKNYQNLAKLFEK</sequence>
<comment type="subcellular location">
    <subcellularLocation>
        <location evidence="1">Cell envelope</location>
    </subcellularLocation>
</comment>
<keyword evidence="8" id="KW-1185">Reference proteome</keyword>
<evidence type="ECO:0000256" key="5">
    <source>
        <dbReference type="RuleBase" id="RU003512"/>
    </source>
</evidence>
<protein>
    <submittedName>
        <fullName evidence="7">Metal ABC transporter substrate-binding protein</fullName>
    </submittedName>
</protein>
<evidence type="ECO:0000313" key="7">
    <source>
        <dbReference type="EMBL" id="GFZ26576.1"/>
    </source>
</evidence>
<dbReference type="AlphaFoldDB" id="A0A916QFY4"/>
<dbReference type="InterPro" id="IPR050492">
    <property type="entry name" value="Bact_metal-bind_prot9"/>
</dbReference>
<dbReference type="Gene3D" id="3.40.50.1980">
    <property type="entry name" value="Nitrogenase molybdenum iron protein domain"/>
    <property type="match status" value="2"/>
</dbReference>
<dbReference type="GO" id="GO:0030001">
    <property type="term" value="P:metal ion transport"/>
    <property type="evidence" value="ECO:0007669"/>
    <property type="project" value="InterPro"/>
</dbReference>
<evidence type="ECO:0000256" key="6">
    <source>
        <dbReference type="SAM" id="SignalP"/>
    </source>
</evidence>
<dbReference type="InterPro" id="IPR006128">
    <property type="entry name" value="Lipoprotein_PsaA-like"/>
</dbReference>
<dbReference type="GO" id="GO:0007155">
    <property type="term" value="P:cell adhesion"/>
    <property type="evidence" value="ECO:0007669"/>
    <property type="project" value="InterPro"/>
</dbReference>
<dbReference type="InterPro" id="IPR006129">
    <property type="entry name" value="AdhesinB"/>
</dbReference>
<proteinExistence type="inferred from homology"/>
<dbReference type="PRINTS" id="PR00691">
    <property type="entry name" value="ADHESINB"/>
</dbReference>
<dbReference type="Proteomes" id="UP000677218">
    <property type="component" value="Unassembled WGS sequence"/>
</dbReference>
<dbReference type="Pfam" id="PF01297">
    <property type="entry name" value="ZnuA"/>
    <property type="match status" value="1"/>
</dbReference>
<dbReference type="SUPFAM" id="SSF53807">
    <property type="entry name" value="Helical backbone' metal receptor"/>
    <property type="match status" value="1"/>
</dbReference>
<feature type="chain" id="PRO_5038515093" evidence="6">
    <location>
        <begin position="22"/>
        <end position="293"/>
    </location>
</feature>
<keyword evidence="3" id="KW-0479">Metal-binding</keyword>
<dbReference type="GO" id="GO:0030313">
    <property type="term" value="C:cell envelope"/>
    <property type="evidence" value="ECO:0007669"/>
    <property type="project" value="UniProtKB-SubCell"/>
</dbReference>
<dbReference type="PRINTS" id="PR00690">
    <property type="entry name" value="ADHESNFAMILY"/>
</dbReference>
<comment type="caution">
    <text evidence="7">The sequence shown here is derived from an EMBL/GenBank/DDBJ whole genome shotgun (WGS) entry which is preliminary data.</text>
</comment>
<feature type="signal peptide" evidence="6">
    <location>
        <begin position="1"/>
        <end position="21"/>
    </location>
</feature>
<evidence type="ECO:0000313" key="8">
    <source>
        <dbReference type="Proteomes" id="UP000677218"/>
    </source>
</evidence>
<gene>
    <name evidence="7" type="ORF">LCB40_04560</name>
</gene>
<evidence type="ECO:0000256" key="3">
    <source>
        <dbReference type="ARBA" id="ARBA00022723"/>
    </source>
</evidence>
<dbReference type="GO" id="GO:0046872">
    <property type="term" value="F:metal ion binding"/>
    <property type="evidence" value="ECO:0007669"/>
    <property type="project" value="UniProtKB-KW"/>
</dbReference>
<dbReference type="RefSeq" id="WP_212780283.1">
    <property type="nucleotide sequence ID" value="NZ_BMAY01000003.1"/>
</dbReference>
<dbReference type="PROSITE" id="PS51257">
    <property type="entry name" value="PROKAR_LIPOPROTEIN"/>
    <property type="match status" value="1"/>
</dbReference>
<organism evidence="7 8">
    <name type="scientific">Lactobacillus corticis</name>
    <dbReference type="NCBI Taxonomy" id="2201249"/>
    <lineage>
        <taxon>Bacteria</taxon>
        <taxon>Bacillati</taxon>
        <taxon>Bacillota</taxon>
        <taxon>Bacilli</taxon>
        <taxon>Lactobacillales</taxon>
        <taxon>Lactobacillaceae</taxon>
        <taxon>Lactobacillus</taxon>
    </lineage>
</organism>